<protein>
    <recommendedName>
        <fullName evidence="3">5-carboxymethyl-2-hydroxymuconate Delta-isomerase</fullName>
    </recommendedName>
</protein>
<keyword evidence="2" id="KW-1185">Reference proteome</keyword>
<evidence type="ECO:0008006" key="3">
    <source>
        <dbReference type="Google" id="ProtNLM"/>
    </source>
</evidence>
<reference evidence="1 2" key="1">
    <citation type="submission" date="2023-07" db="EMBL/GenBank/DDBJ databases">
        <title>Sequencing the genomes of 1000 actinobacteria strains.</title>
        <authorList>
            <person name="Klenk H.-P."/>
        </authorList>
    </citation>
    <scope>NUCLEOTIDE SEQUENCE [LARGE SCALE GENOMIC DNA]</scope>
    <source>
        <strain evidence="1 2">DSM 44508</strain>
    </source>
</reference>
<sequence length="149" mass="16787">MPHIVFECLVPPHIAEPVNQRFKQLGDLLVRDGKVEQATLRVESPAQFDQFVLDQLQHAYVTEHKEEFELAEDVPGKLEECGLVDVETLIPTRLSVAVTGVHTSMNQLAMHYSRILTPPAQLPCDAVELMKEEQFEVPALCPWSVAIYP</sequence>
<organism evidence="1 2">
    <name type="scientific">Corynebacterium felinum</name>
    <dbReference type="NCBI Taxonomy" id="131318"/>
    <lineage>
        <taxon>Bacteria</taxon>
        <taxon>Bacillati</taxon>
        <taxon>Actinomycetota</taxon>
        <taxon>Actinomycetes</taxon>
        <taxon>Mycobacteriales</taxon>
        <taxon>Corynebacteriaceae</taxon>
        <taxon>Corynebacterium</taxon>
    </lineage>
</organism>
<comment type="caution">
    <text evidence="1">The sequence shown here is derived from an EMBL/GenBank/DDBJ whole genome shotgun (WGS) entry which is preliminary data.</text>
</comment>
<gene>
    <name evidence="1" type="ORF">J2S37_002592</name>
</gene>
<proteinExistence type="predicted"/>
<dbReference type="Proteomes" id="UP001183619">
    <property type="component" value="Unassembled WGS sequence"/>
</dbReference>
<name>A0ABU2BDM2_9CORY</name>
<accession>A0ABU2BDM2</accession>
<dbReference type="RefSeq" id="WP_277103491.1">
    <property type="nucleotide sequence ID" value="NZ_BAAAJS010000069.1"/>
</dbReference>
<evidence type="ECO:0000313" key="2">
    <source>
        <dbReference type="Proteomes" id="UP001183619"/>
    </source>
</evidence>
<dbReference type="EMBL" id="JAVDYF010000001">
    <property type="protein sequence ID" value="MDR7356054.1"/>
    <property type="molecule type" value="Genomic_DNA"/>
</dbReference>
<evidence type="ECO:0000313" key="1">
    <source>
        <dbReference type="EMBL" id="MDR7356054.1"/>
    </source>
</evidence>